<proteinExistence type="predicted"/>
<dbReference type="Proteomes" id="UP000318428">
    <property type="component" value="Unassembled WGS sequence"/>
</dbReference>
<reference evidence="3 4" key="1">
    <citation type="submission" date="2019-06" db="EMBL/GenBank/DDBJ databases">
        <title>Pseudomonas bimorpha sp. nov. isolated from bovine raw milk and skim milk concentrate.</title>
        <authorList>
            <person name="Hofmann K."/>
            <person name="Huptas C."/>
            <person name="Doll E."/>
            <person name="Scherer S."/>
            <person name="Wenning M."/>
        </authorList>
    </citation>
    <scope>NUCLEOTIDE SEQUENCE [LARGE SCALE GENOMIC DNA]</scope>
    <source>
        <strain evidence="1 4">DSM 108989</strain>
        <strain evidence="2 3">DSM 108990</strain>
    </source>
</reference>
<evidence type="ECO:0000313" key="4">
    <source>
        <dbReference type="Proteomes" id="UP000318428"/>
    </source>
</evidence>
<sequence>MGSKTIKGEISLREIPFQFQSQYVWTIQLTGVKADGSRKQLGFISEPTEIKEPWAFMFHVDDHLMAHDLHRYDLRVEVLDGQVLIADADHRFPVDSQGDAPTVQQLVLQPQYI</sequence>
<protein>
    <submittedName>
        <fullName evidence="2">Uncharacterized protein</fullName>
    </submittedName>
</protein>
<name>A0A5C5Q401_9PSED</name>
<evidence type="ECO:0000313" key="3">
    <source>
        <dbReference type="Proteomes" id="UP000317901"/>
    </source>
</evidence>
<organism evidence="2 3">
    <name type="scientific">Pseudomonas saxonica</name>
    <dbReference type="NCBI Taxonomy" id="2600598"/>
    <lineage>
        <taxon>Bacteria</taxon>
        <taxon>Pseudomonadati</taxon>
        <taxon>Pseudomonadota</taxon>
        <taxon>Gammaproteobacteria</taxon>
        <taxon>Pseudomonadales</taxon>
        <taxon>Pseudomonadaceae</taxon>
        <taxon>Pseudomonas</taxon>
    </lineage>
</organism>
<dbReference type="RefSeq" id="WP_122785141.1">
    <property type="nucleotide sequence ID" value="NZ_CP142033.1"/>
</dbReference>
<gene>
    <name evidence="2" type="ORF">FJD37_01615</name>
    <name evidence="1" type="ORF">FJD38_08360</name>
</gene>
<accession>A0A5C5Q401</accession>
<dbReference type="EMBL" id="VFIP01000002">
    <property type="protein sequence ID" value="TWS00483.1"/>
    <property type="molecule type" value="Genomic_DNA"/>
</dbReference>
<comment type="caution">
    <text evidence="2">The sequence shown here is derived from an EMBL/GenBank/DDBJ whole genome shotgun (WGS) entry which is preliminary data.</text>
</comment>
<keyword evidence="4" id="KW-1185">Reference proteome</keyword>
<dbReference type="EMBL" id="VFIO01000002">
    <property type="protein sequence ID" value="TWR91077.1"/>
    <property type="molecule type" value="Genomic_DNA"/>
</dbReference>
<evidence type="ECO:0000313" key="1">
    <source>
        <dbReference type="EMBL" id="TWR91077.1"/>
    </source>
</evidence>
<dbReference type="OrthoDB" id="6917047at2"/>
<evidence type="ECO:0000313" key="2">
    <source>
        <dbReference type="EMBL" id="TWS00483.1"/>
    </source>
</evidence>
<dbReference type="Proteomes" id="UP000317901">
    <property type="component" value="Unassembled WGS sequence"/>
</dbReference>
<dbReference type="AlphaFoldDB" id="A0A5C5Q401"/>